<evidence type="ECO:0000313" key="1">
    <source>
        <dbReference type="EMBL" id="RVW74174.1"/>
    </source>
</evidence>
<accession>A0A438GPQ4</accession>
<protein>
    <submittedName>
        <fullName evidence="1">Uncharacterized protein</fullName>
    </submittedName>
</protein>
<reference evidence="1 2" key="1">
    <citation type="journal article" date="2018" name="PLoS Genet.">
        <title>Population sequencing reveals clonal diversity and ancestral inbreeding in the grapevine cultivar Chardonnay.</title>
        <authorList>
            <person name="Roach M.J."/>
            <person name="Johnson D.L."/>
            <person name="Bohlmann J."/>
            <person name="van Vuuren H.J."/>
            <person name="Jones S.J."/>
            <person name="Pretorius I.S."/>
            <person name="Schmidt S.A."/>
            <person name="Borneman A.R."/>
        </authorList>
    </citation>
    <scope>NUCLEOTIDE SEQUENCE [LARGE SCALE GENOMIC DNA]</scope>
    <source>
        <strain evidence="2">cv. Chardonnay</strain>
        <tissue evidence="1">Leaf</tissue>
    </source>
</reference>
<dbReference type="Proteomes" id="UP000288805">
    <property type="component" value="Unassembled WGS sequence"/>
</dbReference>
<dbReference type="EMBL" id="QGNW01000375">
    <property type="protein sequence ID" value="RVW74174.1"/>
    <property type="molecule type" value="Genomic_DNA"/>
</dbReference>
<evidence type="ECO:0000313" key="2">
    <source>
        <dbReference type="Proteomes" id="UP000288805"/>
    </source>
</evidence>
<comment type="caution">
    <text evidence="1">The sequence shown here is derived from an EMBL/GenBank/DDBJ whole genome shotgun (WGS) entry which is preliminary data.</text>
</comment>
<gene>
    <name evidence="1" type="ORF">CK203_057278</name>
</gene>
<proteinExistence type="predicted"/>
<organism evidence="1 2">
    <name type="scientific">Vitis vinifera</name>
    <name type="common">Grape</name>
    <dbReference type="NCBI Taxonomy" id="29760"/>
    <lineage>
        <taxon>Eukaryota</taxon>
        <taxon>Viridiplantae</taxon>
        <taxon>Streptophyta</taxon>
        <taxon>Embryophyta</taxon>
        <taxon>Tracheophyta</taxon>
        <taxon>Spermatophyta</taxon>
        <taxon>Magnoliopsida</taxon>
        <taxon>eudicotyledons</taxon>
        <taxon>Gunneridae</taxon>
        <taxon>Pentapetalae</taxon>
        <taxon>rosids</taxon>
        <taxon>Vitales</taxon>
        <taxon>Vitaceae</taxon>
        <taxon>Viteae</taxon>
        <taxon>Vitis</taxon>
    </lineage>
</organism>
<sequence length="53" mass="5824">MQYAKGVGTPMTNADWAFNPDDHRSTSGFCAFLGSGLVSLALQEATYCFLIRY</sequence>
<dbReference type="AlphaFoldDB" id="A0A438GPQ4"/>
<name>A0A438GPQ4_VITVI</name>